<dbReference type="Proteomes" id="UP000548632">
    <property type="component" value="Unassembled WGS sequence"/>
</dbReference>
<proteinExistence type="predicted"/>
<dbReference type="EMBL" id="JABVCQ010000058">
    <property type="protein sequence ID" value="MBB1127385.1"/>
    <property type="molecule type" value="Genomic_DNA"/>
</dbReference>
<keyword evidence="2" id="KW-1185">Reference proteome</keyword>
<sequence length="63" mass="7521">MTKPNLFSYATSELSQDAFICWLLSWITPEIREYDKNIHELFVNLLKAFLKNMTESFHPKLKK</sequence>
<name>A0A839HEK8_9GAMM</name>
<comment type="caution">
    <text evidence="1">The sequence shown here is derived from an EMBL/GenBank/DDBJ whole genome shotgun (WGS) entry which is preliminary data.</text>
</comment>
<evidence type="ECO:0000313" key="2">
    <source>
        <dbReference type="Proteomes" id="UP000548632"/>
    </source>
</evidence>
<accession>A0A839HEK8</accession>
<dbReference type="AlphaFoldDB" id="A0A839HEK8"/>
<reference evidence="1 2" key="1">
    <citation type="journal article" date="2020" name="Arch. Microbiol.">
        <title>The genome sequence of the giant phototrophic gammaproteobacterium Thiospirillum jenense gives insight into its physiological properties and phylogenetic relationships.</title>
        <authorList>
            <person name="Imhoff J.F."/>
            <person name="Meyer T.E."/>
            <person name="Kyndt J.A."/>
        </authorList>
    </citation>
    <scope>NUCLEOTIDE SEQUENCE [LARGE SCALE GENOMIC DNA]</scope>
    <source>
        <strain evidence="1 2">DSM 216</strain>
    </source>
</reference>
<evidence type="ECO:0000313" key="1">
    <source>
        <dbReference type="EMBL" id="MBB1127385.1"/>
    </source>
</evidence>
<organism evidence="1 2">
    <name type="scientific">Thiospirillum jenense</name>
    <dbReference type="NCBI Taxonomy" id="1653858"/>
    <lineage>
        <taxon>Bacteria</taxon>
        <taxon>Pseudomonadati</taxon>
        <taxon>Pseudomonadota</taxon>
        <taxon>Gammaproteobacteria</taxon>
        <taxon>Chromatiales</taxon>
        <taxon>Chromatiaceae</taxon>
        <taxon>Thiospirillum</taxon>
    </lineage>
</organism>
<dbReference type="RefSeq" id="WP_182585007.1">
    <property type="nucleotide sequence ID" value="NZ_JABVCQ010000058.1"/>
</dbReference>
<gene>
    <name evidence="1" type="ORF">HUK38_14330</name>
</gene>
<protein>
    <submittedName>
        <fullName evidence="1">Uncharacterized protein</fullName>
    </submittedName>
</protein>